<gene>
    <name evidence="5" type="ORF">DBV05_g8956</name>
</gene>
<dbReference type="CDD" id="cd05471">
    <property type="entry name" value="pepsin_like"/>
    <property type="match status" value="1"/>
</dbReference>
<keyword evidence="3" id="KW-1133">Transmembrane helix</keyword>
<dbReference type="AlphaFoldDB" id="A0A5N5D3V7"/>
<keyword evidence="3" id="KW-0812">Transmembrane</keyword>
<accession>A0A5N5D3V7</accession>
<dbReference type="InterPro" id="IPR034164">
    <property type="entry name" value="Pepsin-like_dom"/>
</dbReference>
<reference evidence="5 6" key="1">
    <citation type="journal article" date="2019" name="Sci. Rep.">
        <title>A multi-omics analysis of the grapevine pathogen Lasiodiplodia theobromae reveals that temperature affects the expression of virulence- and pathogenicity-related genes.</title>
        <authorList>
            <person name="Felix C."/>
            <person name="Meneses R."/>
            <person name="Goncalves M.F.M."/>
            <person name="Tilleman L."/>
            <person name="Duarte A.S."/>
            <person name="Jorrin-Novo J.V."/>
            <person name="Van de Peer Y."/>
            <person name="Deforce D."/>
            <person name="Van Nieuwerburgh F."/>
            <person name="Esteves A.C."/>
            <person name="Alves A."/>
        </authorList>
    </citation>
    <scope>NUCLEOTIDE SEQUENCE [LARGE SCALE GENOMIC DNA]</scope>
    <source>
        <strain evidence="5 6">LA-SOL3</strain>
    </source>
</reference>
<dbReference type="Proteomes" id="UP000325902">
    <property type="component" value="Unassembled WGS sequence"/>
</dbReference>
<keyword evidence="3" id="KW-0472">Membrane</keyword>
<dbReference type="InterPro" id="IPR001461">
    <property type="entry name" value="Aspartic_peptidase_A1"/>
</dbReference>
<dbReference type="InterPro" id="IPR033121">
    <property type="entry name" value="PEPTIDASE_A1"/>
</dbReference>
<dbReference type="GO" id="GO:0031505">
    <property type="term" value="P:fungal-type cell wall organization"/>
    <property type="evidence" value="ECO:0007669"/>
    <property type="project" value="TreeGrafter"/>
</dbReference>
<dbReference type="InterPro" id="IPR021109">
    <property type="entry name" value="Peptidase_aspartic_dom_sf"/>
</dbReference>
<dbReference type="Pfam" id="PF00026">
    <property type="entry name" value="Asp"/>
    <property type="match status" value="1"/>
</dbReference>
<keyword evidence="6" id="KW-1185">Reference proteome</keyword>
<evidence type="ECO:0000256" key="3">
    <source>
        <dbReference type="SAM" id="Phobius"/>
    </source>
</evidence>
<dbReference type="PANTHER" id="PTHR47965:SF101">
    <property type="entry name" value="HYPOTHETICAL ASPARTYL PROTEASE (EUROFUNG)-RELATED"/>
    <property type="match status" value="1"/>
</dbReference>
<dbReference type="GO" id="GO:0006508">
    <property type="term" value="P:proteolysis"/>
    <property type="evidence" value="ECO:0007669"/>
    <property type="project" value="InterPro"/>
</dbReference>
<feature type="transmembrane region" description="Helical" evidence="3">
    <location>
        <begin position="419"/>
        <end position="440"/>
    </location>
</feature>
<evidence type="ECO:0000256" key="2">
    <source>
        <dbReference type="SAM" id="MobiDB-lite"/>
    </source>
</evidence>
<dbReference type="OrthoDB" id="4074350at2759"/>
<feature type="region of interest" description="Disordered" evidence="2">
    <location>
        <begin position="450"/>
        <end position="588"/>
    </location>
</feature>
<dbReference type="Gene3D" id="2.40.70.10">
    <property type="entry name" value="Acid Proteases"/>
    <property type="match status" value="2"/>
</dbReference>
<dbReference type="EMBL" id="VCHE01000079">
    <property type="protein sequence ID" value="KAB2572369.1"/>
    <property type="molecule type" value="Genomic_DNA"/>
</dbReference>
<evidence type="ECO:0000256" key="1">
    <source>
        <dbReference type="ARBA" id="ARBA00007447"/>
    </source>
</evidence>
<dbReference type="PANTHER" id="PTHR47965">
    <property type="entry name" value="ASPARTYL PROTEASE-RELATED"/>
    <property type="match status" value="1"/>
</dbReference>
<dbReference type="GO" id="GO:0009277">
    <property type="term" value="C:fungal-type cell wall"/>
    <property type="evidence" value="ECO:0007669"/>
    <property type="project" value="TreeGrafter"/>
</dbReference>
<name>A0A5N5D3V7_9PEZI</name>
<protein>
    <recommendedName>
        <fullName evidence="4">Peptidase A1 domain-containing protein</fullName>
    </recommendedName>
</protein>
<feature type="compositionally biased region" description="Polar residues" evidence="2">
    <location>
        <begin position="457"/>
        <end position="468"/>
    </location>
</feature>
<evidence type="ECO:0000313" key="6">
    <source>
        <dbReference type="Proteomes" id="UP000325902"/>
    </source>
</evidence>
<evidence type="ECO:0000313" key="5">
    <source>
        <dbReference type="EMBL" id="KAB2572369.1"/>
    </source>
</evidence>
<dbReference type="PRINTS" id="PR00792">
    <property type="entry name" value="PEPSIN"/>
</dbReference>
<organism evidence="5 6">
    <name type="scientific">Lasiodiplodia theobromae</name>
    <dbReference type="NCBI Taxonomy" id="45133"/>
    <lineage>
        <taxon>Eukaryota</taxon>
        <taxon>Fungi</taxon>
        <taxon>Dikarya</taxon>
        <taxon>Ascomycota</taxon>
        <taxon>Pezizomycotina</taxon>
        <taxon>Dothideomycetes</taxon>
        <taxon>Dothideomycetes incertae sedis</taxon>
        <taxon>Botryosphaeriales</taxon>
        <taxon>Botryosphaeriaceae</taxon>
        <taxon>Lasiodiplodia</taxon>
    </lineage>
</organism>
<comment type="similarity">
    <text evidence="1">Belongs to the peptidase A1 family.</text>
</comment>
<sequence length="588" mass="64730">MSTDPVPTPYVAIPTKEWDGNDGKWSTFRISVGEPGQDFRVLVSTQAAGAWVPVPEGCRHDDEDCPHSRGVELFDGQPSRGFSLNESDTWKLTAIATLDLEKPLDPSPDKGYFGFDKVRLGFSQNKAAVEVDQDQVVGYATPRFWMGMLGLNNAETNLGSQQPIPSLIKTLKDIGKIPSLSYSYTAGAQYRYKSVPGSLIIGGYDASRFNPPAYSFTIPDTISGTLAVGLQSIYTDFSLTGDLGTQSLASSHMSAIDSTVSQLWLPGDACNNFANAFGLIYDEDTGYYLINDTTHKKLLDNNPTLTFKLANEKESSDAANNIQIKLSYAAFDHSIGAPIYQNGTKRYFPIRRAENDTQNTIGRVFLQEAYLTVDYERKNFSLAQANFTATMPEQDVQTIYSTDYVPPAPSSSLGSGAKAGIAIGIIAVFLLLSSAIYFCWWRPRKQKKKAHNKRPSIASQAPTYQSSAEPPPRYYREGKEPYDPYVSAQQQQHRQHSVSEMPAGADNQARRPELDGVNVGGSSYELPAPVKDREEDVMVYEMGVGHEAASDADQDNAEVKTEQVERRGSEQRRPSEPTRPSQVETPPA</sequence>
<dbReference type="GO" id="GO:0005576">
    <property type="term" value="C:extracellular region"/>
    <property type="evidence" value="ECO:0007669"/>
    <property type="project" value="TreeGrafter"/>
</dbReference>
<dbReference type="SUPFAM" id="SSF50630">
    <property type="entry name" value="Acid proteases"/>
    <property type="match status" value="1"/>
</dbReference>
<feature type="compositionally biased region" description="Polar residues" evidence="2">
    <location>
        <begin position="578"/>
        <end position="588"/>
    </location>
</feature>
<dbReference type="PROSITE" id="PS51767">
    <property type="entry name" value="PEPTIDASE_A1"/>
    <property type="match status" value="1"/>
</dbReference>
<comment type="caution">
    <text evidence="5">The sequence shown here is derived from an EMBL/GenBank/DDBJ whole genome shotgun (WGS) entry which is preliminary data.</text>
</comment>
<evidence type="ECO:0000259" key="4">
    <source>
        <dbReference type="PROSITE" id="PS51767"/>
    </source>
</evidence>
<feature type="compositionally biased region" description="Basic and acidic residues" evidence="2">
    <location>
        <begin position="557"/>
        <end position="576"/>
    </location>
</feature>
<feature type="domain" description="Peptidase A1" evidence="4">
    <location>
        <begin position="26"/>
        <end position="383"/>
    </location>
</feature>
<proteinExistence type="inferred from homology"/>
<dbReference type="GO" id="GO:0004190">
    <property type="term" value="F:aspartic-type endopeptidase activity"/>
    <property type="evidence" value="ECO:0007669"/>
    <property type="project" value="InterPro"/>
</dbReference>